<organism evidence="1 2">
    <name type="scientific">Portunus trituberculatus</name>
    <name type="common">Swimming crab</name>
    <name type="synonym">Neptunus trituberculatus</name>
    <dbReference type="NCBI Taxonomy" id="210409"/>
    <lineage>
        <taxon>Eukaryota</taxon>
        <taxon>Metazoa</taxon>
        <taxon>Ecdysozoa</taxon>
        <taxon>Arthropoda</taxon>
        <taxon>Crustacea</taxon>
        <taxon>Multicrustacea</taxon>
        <taxon>Malacostraca</taxon>
        <taxon>Eumalacostraca</taxon>
        <taxon>Eucarida</taxon>
        <taxon>Decapoda</taxon>
        <taxon>Pleocyemata</taxon>
        <taxon>Brachyura</taxon>
        <taxon>Eubrachyura</taxon>
        <taxon>Portunoidea</taxon>
        <taxon>Portunidae</taxon>
        <taxon>Portuninae</taxon>
        <taxon>Portunus</taxon>
    </lineage>
</organism>
<keyword evidence="2" id="KW-1185">Reference proteome</keyword>
<protein>
    <submittedName>
        <fullName evidence="1">Uncharacterized protein</fullName>
    </submittedName>
</protein>
<name>A0A5B7G5W7_PORTR</name>
<evidence type="ECO:0000313" key="1">
    <source>
        <dbReference type="EMBL" id="MPC55610.1"/>
    </source>
</evidence>
<dbReference type="Proteomes" id="UP000324222">
    <property type="component" value="Unassembled WGS sequence"/>
</dbReference>
<dbReference type="EMBL" id="VSRR010013317">
    <property type="protein sequence ID" value="MPC55610.1"/>
    <property type="molecule type" value="Genomic_DNA"/>
</dbReference>
<gene>
    <name evidence="1" type="ORF">E2C01_049553</name>
</gene>
<dbReference type="AlphaFoldDB" id="A0A5B7G5W7"/>
<accession>A0A5B7G5W7</accession>
<sequence>MQVKRSSLSNLVFVRGNMDLLDYKEVQQQHKEKEEQDL</sequence>
<proteinExistence type="predicted"/>
<comment type="caution">
    <text evidence="1">The sequence shown here is derived from an EMBL/GenBank/DDBJ whole genome shotgun (WGS) entry which is preliminary data.</text>
</comment>
<reference evidence="1 2" key="1">
    <citation type="submission" date="2019-05" db="EMBL/GenBank/DDBJ databases">
        <title>Another draft genome of Portunus trituberculatus and its Hox gene families provides insights of decapod evolution.</title>
        <authorList>
            <person name="Jeong J.-H."/>
            <person name="Song I."/>
            <person name="Kim S."/>
            <person name="Choi T."/>
            <person name="Kim D."/>
            <person name="Ryu S."/>
            <person name="Kim W."/>
        </authorList>
    </citation>
    <scope>NUCLEOTIDE SEQUENCE [LARGE SCALE GENOMIC DNA]</scope>
    <source>
        <tissue evidence="1">Muscle</tissue>
    </source>
</reference>
<evidence type="ECO:0000313" key="2">
    <source>
        <dbReference type="Proteomes" id="UP000324222"/>
    </source>
</evidence>